<dbReference type="EMBL" id="CP053084">
    <property type="protein sequence ID" value="QJR29489.1"/>
    <property type="molecule type" value="Genomic_DNA"/>
</dbReference>
<evidence type="ECO:0000256" key="1">
    <source>
        <dbReference type="ARBA" id="ARBA00022741"/>
    </source>
</evidence>
<dbReference type="InterPro" id="IPR003778">
    <property type="entry name" value="CT_A_B"/>
</dbReference>
<dbReference type="RefSeq" id="WP_171098887.1">
    <property type="nucleotide sequence ID" value="NZ_CP053084.1"/>
</dbReference>
<dbReference type="PANTHER" id="PTHR43309:SF3">
    <property type="entry name" value="5-OXOPROLINASE SUBUNIT C"/>
    <property type="match status" value="1"/>
</dbReference>
<dbReference type="Pfam" id="PF02626">
    <property type="entry name" value="CT_A_B"/>
    <property type="match status" value="1"/>
</dbReference>
<keyword evidence="1" id="KW-0547">Nucleotide-binding</keyword>
<dbReference type="Gene3D" id="2.40.100.10">
    <property type="entry name" value="Cyclophilin-like"/>
    <property type="match status" value="1"/>
</dbReference>
<accession>A0ABX6N530</accession>
<evidence type="ECO:0000313" key="5">
    <source>
        <dbReference type="EMBL" id="QJR29489.1"/>
    </source>
</evidence>
<evidence type="ECO:0000313" key="6">
    <source>
        <dbReference type="Proteomes" id="UP000501130"/>
    </source>
</evidence>
<evidence type="ECO:0000256" key="3">
    <source>
        <dbReference type="ARBA" id="ARBA00022840"/>
    </source>
</evidence>
<keyword evidence="2" id="KW-0378">Hydrolase</keyword>
<dbReference type="PANTHER" id="PTHR43309">
    <property type="entry name" value="5-OXOPROLINASE SUBUNIT C"/>
    <property type="match status" value="1"/>
</dbReference>
<sequence>MLKVVRAQGQGIVSDLGRWGYQHEGVPIGGVLDTFSFSLANLALGNQANAACLELMGQFDFVCAKPCLVLFANRGAHALLNNKPVLCGQVLGLQEGDVLRTQPPGLGFWNVLCVQGGVDVPEMMGSRSTCLVAGFGGLQGRALQVGDELHFARKFTTSIRHGVRLAMPLARTEHSACLVLHFLPGPEFFELSENSQHLFTRQHFSLGTQSSRMGYRLEALESPLSLKHVVSLRSHAVHPGLVQLPPSGQPVVLLCEAQVTGGYPRIGSVLSCDLWKLSQLGGGESVSWVLVNEQQAQRLQARHELDRKRYQQAIEYNKATTHVD</sequence>
<dbReference type="InterPro" id="IPR029000">
    <property type="entry name" value="Cyclophilin-like_dom_sf"/>
</dbReference>
<evidence type="ECO:0000256" key="2">
    <source>
        <dbReference type="ARBA" id="ARBA00022801"/>
    </source>
</evidence>
<dbReference type="InterPro" id="IPR052708">
    <property type="entry name" value="PxpC"/>
</dbReference>
<keyword evidence="6" id="KW-1185">Reference proteome</keyword>
<dbReference type="Proteomes" id="UP000501130">
    <property type="component" value="Chromosome"/>
</dbReference>
<name>A0ABX6N530_9BURK</name>
<gene>
    <name evidence="5" type="ORF">HKT17_07075</name>
</gene>
<dbReference type="SMART" id="SM00797">
    <property type="entry name" value="AHS2"/>
    <property type="match status" value="1"/>
</dbReference>
<organism evidence="5 6">
    <name type="scientific">Limnobacter profundi</name>
    <dbReference type="NCBI Taxonomy" id="2732163"/>
    <lineage>
        <taxon>Bacteria</taxon>
        <taxon>Pseudomonadati</taxon>
        <taxon>Pseudomonadota</taxon>
        <taxon>Betaproteobacteria</taxon>
        <taxon>Burkholderiales</taxon>
        <taxon>Burkholderiaceae</taxon>
        <taxon>Limnobacter</taxon>
    </lineage>
</organism>
<proteinExistence type="predicted"/>
<protein>
    <submittedName>
        <fullName evidence="5">Biotin-dependent carboxyltransferase family protein</fullName>
    </submittedName>
</protein>
<evidence type="ECO:0000259" key="4">
    <source>
        <dbReference type="SMART" id="SM00797"/>
    </source>
</evidence>
<reference evidence="5 6" key="1">
    <citation type="submission" date="2020-05" db="EMBL/GenBank/DDBJ databases">
        <title>Compete genome of Limnobacter sp. SAORIC-580.</title>
        <authorList>
            <person name="Song J."/>
            <person name="Cho J.-C."/>
        </authorList>
    </citation>
    <scope>NUCLEOTIDE SEQUENCE [LARGE SCALE GENOMIC DNA]</scope>
    <source>
        <strain evidence="5 6">SAORIC-580</strain>
    </source>
</reference>
<feature type="domain" description="Carboxyltransferase" evidence="4">
    <location>
        <begin position="23"/>
        <end position="308"/>
    </location>
</feature>
<keyword evidence="3" id="KW-0067">ATP-binding</keyword>